<keyword evidence="2" id="KW-1185">Reference proteome</keyword>
<dbReference type="RefSeq" id="WP_343803743.1">
    <property type="nucleotide sequence ID" value="NZ_BAAADE010000002.1"/>
</dbReference>
<comment type="caution">
    <text evidence="1">The sequence shown here is derived from an EMBL/GenBank/DDBJ whole genome shotgun (WGS) entry which is preliminary data.</text>
</comment>
<dbReference type="Proteomes" id="UP001424441">
    <property type="component" value="Unassembled WGS sequence"/>
</dbReference>
<accession>A0ABN1FY73</accession>
<evidence type="ECO:0000313" key="2">
    <source>
        <dbReference type="Proteomes" id="UP001424441"/>
    </source>
</evidence>
<name>A0ABN1FY73_9HYPH</name>
<proteinExistence type="predicted"/>
<organism evidence="1 2">
    <name type="scientific">Paenochrobactrum glaciei</name>
    <dbReference type="NCBI Taxonomy" id="486407"/>
    <lineage>
        <taxon>Bacteria</taxon>
        <taxon>Pseudomonadati</taxon>
        <taxon>Pseudomonadota</taxon>
        <taxon>Alphaproteobacteria</taxon>
        <taxon>Hyphomicrobiales</taxon>
        <taxon>Brucellaceae</taxon>
        <taxon>Paenochrobactrum</taxon>
    </lineage>
</organism>
<dbReference type="EMBL" id="BAAADE010000002">
    <property type="protein sequence ID" value="GAA0600270.1"/>
    <property type="molecule type" value="Genomic_DNA"/>
</dbReference>
<evidence type="ECO:0000313" key="1">
    <source>
        <dbReference type="EMBL" id="GAA0600270.1"/>
    </source>
</evidence>
<sequence>MMLINLKITADKNKSRLSGIDHFWSVMMEYEMKGQSFTVSDIQAFTKAGTPNIRTSINDFVKRLAKAGIVALVDEEAKSYRIIERQSATPKVRRDGTILNGVSKNQAMWNYMRTNVGAHGFTAKDIVAWASTDDTKISIETAKSYVAVLAKAGYLIEVIKSSPGQLGMWRLAPDMNTGALPPMILRTKLVFDQNRYEVIGKPETTEVSA</sequence>
<protein>
    <submittedName>
        <fullName evidence="1">Uncharacterized protein</fullName>
    </submittedName>
</protein>
<reference evidence="1 2" key="1">
    <citation type="journal article" date="2019" name="Int. J. Syst. Evol. Microbiol.">
        <title>The Global Catalogue of Microorganisms (GCM) 10K type strain sequencing project: providing services to taxonomists for standard genome sequencing and annotation.</title>
        <authorList>
            <consortium name="The Broad Institute Genomics Platform"/>
            <consortium name="The Broad Institute Genome Sequencing Center for Infectious Disease"/>
            <person name="Wu L."/>
            <person name="Ma J."/>
        </authorList>
    </citation>
    <scope>NUCLEOTIDE SEQUENCE [LARGE SCALE GENOMIC DNA]</scope>
    <source>
        <strain evidence="1 2">JCM 15115</strain>
    </source>
</reference>
<gene>
    <name evidence="1" type="ORF">GCM10008943_14330</name>
</gene>